<dbReference type="GO" id="GO:0006508">
    <property type="term" value="P:proteolysis"/>
    <property type="evidence" value="ECO:0007669"/>
    <property type="project" value="InterPro"/>
</dbReference>
<proteinExistence type="inferred from homology"/>
<dbReference type="Pfam" id="PF00078">
    <property type="entry name" value="RVT_1"/>
    <property type="match status" value="1"/>
</dbReference>
<evidence type="ECO:0000313" key="4">
    <source>
        <dbReference type="Ensembl" id="ENSACCP00020022592.1"/>
    </source>
</evidence>
<protein>
    <recommendedName>
        <fullName evidence="2">ribonuclease H</fullName>
        <ecNumber evidence="2">3.1.26.4</ecNumber>
    </recommendedName>
</protein>
<dbReference type="Gene3D" id="2.40.70.10">
    <property type="entry name" value="Acid Proteases"/>
    <property type="match status" value="1"/>
</dbReference>
<evidence type="ECO:0000256" key="1">
    <source>
        <dbReference type="ARBA" id="ARBA00010879"/>
    </source>
</evidence>
<dbReference type="InParanoid" id="A0A663FFP7"/>
<dbReference type="InterPro" id="IPR000477">
    <property type="entry name" value="RT_dom"/>
</dbReference>
<dbReference type="PANTHER" id="PTHR33064:SF29">
    <property type="entry name" value="PEPTIDASE A2 DOMAIN-CONTAINING PROTEIN-RELATED"/>
    <property type="match status" value="1"/>
</dbReference>
<dbReference type="PROSITE" id="PS50878">
    <property type="entry name" value="RT_POL"/>
    <property type="match status" value="1"/>
</dbReference>
<reference evidence="4" key="2">
    <citation type="submission" date="2025-09" db="UniProtKB">
        <authorList>
            <consortium name="Ensembl"/>
        </authorList>
    </citation>
    <scope>IDENTIFICATION</scope>
</reference>
<dbReference type="InterPro" id="IPR001969">
    <property type="entry name" value="Aspartic_peptidase_AS"/>
</dbReference>
<feature type="domain" description="Reverse transcriptase" evidence="3">
    <location>
        <begin position="1"/>
        <end position="348"/>
    </location>
</feature>
<comment type="similarity">
    <text evidence="1">Belongs to the beta type-B retroviral polymerase family. HERV class-II K(HML-2) pol subfamily.</text>
</comment>
<accession>A0A663FFP7</accession>
<evidence type="ECO:0000259" key="3">
    <source>
        <dbReference type="PROSITE" id="PS50878"/>
    </source>
</evidence>
<dbReference type="SUPFAM" id="SSF56672">
    <property type="entry name" value="DNA/RNA polymerases"/>
    <property type="match status" value="1"/>
</dbReference>
<dbReference type="Gene3D" id="3.10.10.10">
    <property type="entry name" value="HIV Type 1 Reverse Transcriptase, subunit A, domain 1"/>
    <property type="match status" value="1"/>
</dbReference>
<dbReference type="InterPro" id="IPR043502">
    <property type="entry name" value="DNA/RNA_pol_sf"/>
</dbReference>
<dbReference type="InterPro" id="IPR043128">
    <property type="entry name" value="Rev_trsase/Diguanyl_cyclase"/>
</dbReference>
<dbReference type="GeneTree" id="ENSGT00940000163417"/>
<dbReference type="PANTHER" id="PTHR33064">
    <property type="entry name" value="POL PROTEIN"/>
    <property type="match status" value="1"/>
</dbReference>
<dbReference type="PROSITE" id="PS00141">
    <property type="entry name" value="ASP_PROTEASE"/>
    <property type="match status" value="1"/>
</dbReference>
<dbReference type="GO" id="GO:0004523">
    <property type="term" value="F:RNA-DNA hybrid ribonuclease activity"/>
    <property type="evidence" value="ECO:0007669"/>
    <property type="project" value="UniProtKB-EC"/>
</dbReference>
<dbReference type="GO" id="GO:0004190">
    <property type="term" value="F:aspartic-type endopeptidase activity"/>
    <property type="evidence" value="ECO:0007669"/>
    <property type="project" value="InterPro"/>
</dbReference>
<evidence type="ECO:0000313" key="5">
    <source>
        <dbReference type="Proteomes" id="UP000472275"/>
    </source>
</evidence>
<dbReference type="InterPro" id="IPR021109">
    <property type="entry name" value="Peptidase_aspartic_dom_sf"/>
</dbReference>
<dbReference type="SUPFAM" id="SSF50630">
    <property type="entry name" value="Acid proteases"/>
    <property type="match status" value="1"/>
</dbReference>
<dbReference type="InterPro" id="IPR051320">
    <property type="entry name" value="Viral_Replic_Matur_Polypro"/>
</dbReference>
<dbReference type="AlphaFoldDB" id="A0A663FFP7"/>
<reference evidence="4" key="1">
    <citation type="submission" date="2025-08" db="UniProtKB">
        <authorList>
            <consortium name="Ensembl"/>
        </authorList>
    </citation>
    <scope>IDENTIFICATION</scope>
</reference>
<dbReference type="EC" id="3.1.26.4" evidence="2"/>
<organism evidence="4 5">
    <name type="scientific">Aquila chrysaetos chrysaetos</name>
    <dbReference type="NCBI Taxonomy" id="223781"/>
    <lineage>
        <taxon>Eukaryota</taxon>
        <taxon>Metazoa</taxon>
        <taxon>Chordata</taxon>
        <taxon>Craniata</taxon>
        <taxon>Vertebrata</taxon>
        <taxon>Euteleostomi</taxon>
        <taxon>Archelosauria</taxon>
        <taxon>Archosauria</taxon>
        <taxon>Dinosauria</taxon>
        <taxon>Saurischia</taxon>
        <taxon>Theropoda</taxon>
        <taxon>Coelurosauria</taxon>
        <taxon>Aves</taxon>
        <taxon>Neognathae</taxon>
        <taxon>Neoaves</taxon>
        <taxon>Telluraves</taxon>
        <taxon>Accipitrimorphae</taxon>
        <taxon>Accipitriformes</taxon>
        <taxon>Accipitridae</taxon>
        <taxon>Accipitrinae</taxon>
        <taxon>Aquila</taxon>
    </lineage>
</organism>
<dbReference type="Proteomes" id="UP000472275">
    <property type="component" value="Chromosome Z"/>
</dbReference>
<sequence>MNLGNKVNSILVTFLVDTGATLSLLNFEIPQMSNEAVIIRGVVVEEIKYLSTPLPVILNGKLVWGRFVISPDSPEFGTFISLAPTGIRLIVMGSEVIQLKEQKHSDSKIPPKLAGVPRELWSTSGNEVGLLKSAEPVVIKTKGGTPPSIWQYPTINEAIPSIEKQIVHFLEEGILKECRSPYSTPILPVSKHRTDLQAVNEHVVAPHPVVPDPSLILTHIPVWVQYFTVLDLTGAFFSIPIAEESQPLFAFTWQGEQLTWTRLPQGFTSSPTIFSQILKNDLQDLVFPNKSILVQYVDDLLLGSKTENDCIQDTEYLCIQLVKKGHRTLNMPLVYVMLWGLYRRKGVF</sequence>
<keyword evidence="5" id="KW-1185">Reference proteome</keyword>
<dbReference type="Ensembl" id="ENSACCT00020023589.1">
    <property type="protein sequence ID" value="ENSACCP00020022592.1"/>
    <property type="gene ID" value="ENSACCG00020015528.1"/>
</dbReference>
<dbReference type="Gene3D" id="3.30.70.270">
    <property type="match status" value="1"/>
</dbReference>
<evidence type="ECO:0000256" key="2">
    <source>
        <dbReference type="ARBA" id="ARBA00012180"/>
    </source>
</evidence>
<name>A0A663FFP7_AQUCH</name>